<feature type="non-terminal residue" evidence="2">
    <location>
        <position position="462"/>
    </location>
</feature>
<dbReference type="AlphaFoldDB" id="A0A6G0U448"/>
<keyword evidence="1" id="KW-0472">Membrane</keyword>
<protein>
    <submittedName>
        <fullName evidence="2">Uncharacterized protein</fullName>
    </submittedName>
</protein>
<organism evidence="2 3">
    <name type="scientific">Aphis glycines</name>
    <name type="common">Soybean aphid</name>
    <dbReference type="NCBI Taxonomy" id="307491"/>
    <lineage>
        <taxon>Eukaryota</taxon>
        <taxon>Metazoa</taxon>
        <taxon>Ecdysozoa</taxon>
        <taxon>Arthropoda</taxon>
        <taxon>Hexapoda</taxon>
        <taxon>Insecta</taxon>
        <taxon>Pterygota</taxon>
        <taxon>Neoptera</taxon>
        <taxon>Paraneoptera</taxon>
        <taxon>Hemiptera</taxon>
        <taxon>Sternorrhyncha</taxon>
        <taxon>Aphidomorpha</taxon>
        <taxon>Aphidoidea</taxon>
        <taxon>Aphididae</taxon>
        <taxon>Aphidini</taxon>
        <taxon>Aphis</taxon>
        <taxon>Aphis</taxon>
    </lineage>
</organism>
<dbReference type="Proteomes" id="UP000475862">
    <property type="component" value="Unassembled WGS sequence"/>
</dbReference>
<comment type="caution">
    <text evidence="2">The sequence shown here is derived from an EMBL/GenBank/DDBJ whole genome shotgun (WGS) entry which is preliminary data.</text>
</comment>
<accession>A0A6G0U448</accession>
<keyword evidence="1" id="KW-1133">Transmembrane helix</keyword>
<proteinExistence type="predicted"/>
<reference evidence="2 3" key="1">
    <citation type="submission" date="2019-08" db="EMBL/GenBank/DDBJ databases">
        <title>The genome of the soybean aphid Biotype 1, its phylome, world population structure and adaptation to the North American continent.</title>
        <authorList>
            <person name="Giordano R."/>
            <person name="Donthu R.K."/>
            <person name="Hernandez A.G."/>
            <person name="Wright C.L."/>
            <person name="Zimin A.V."/>
        </authorList>
    </citation>
    <scope>NUCLEOTIDE SEQUENCE [LARGE SCALE GENOMIC DNA]</scope>
    <source>
        <tissue evidence="2">Whole aphids</tissue>
    </source>
</reference>
<gene>
    <name evidence="2" type="ORF">AGLY_002350</name>
</gene>
<feature type="transmembrane region" description="Helical" evidence="1">
    <location>
        <begin position="385"/>
        <end position="407"/>
    </location>
</feature>
<dbReference type="EMBL" id="VYZN01000008">
    <property type="protein sequence ID" value="KAE9543550.1"/>
    <property type="molecule type" value="Genomic_DNA"/>
</dbReference>
<sequence>MSTLSDPGTTWYFTGDEQEPFLEIPLKECSSEQIQAKLNFLIKHVLLIRCECEVIELNAIKVQPDLVTTNTIDVSWMPYVFNAEENNFPRVVSKVPKISREKLRQSVILSKSNKSVLGSMYSVVNNAIKVNKISIHQVIAEVEKAIITLDEYFDKINAEMIKNLDQIEIETENIELEINRQLQYIETYRTNVLVAGVNKLTKRIPAEKYEKFIKKKIMTTSIYLNDIQFKIIDAISEQQMLHESFVTSKHIRDTVFEADMHNVRIMNKKLLKEQIEISVKNEQLKHHLSVVRLQYLKKKYNLEKFELNLGLPLLDAEIKHFKNKLQRLTPIPQKIAEVIESHDNNKNDKGDDDSENELYETISDETENKPVMTLQNLYDFKMTSMWAFLIGMLAAFGFIFIFWIIIYKGMSTNNEDKLKPQKSAKKCSCFNCFKGKPLGLKKCPAQRHKYPLFSYKRSPKFI</sequence>
<keyword evidence="1" id="KW-0812">Transmembrane</keyword>
<evidence type="ECO:0000313" key="2">
    <source>
        <dbReference type="EMBL" id="KAE9543550.1"/>
    </source>
</evidence>
<evidence type="ECO:0000256" key="1">
    <source>
        <dbReference type="SAM" id="Phobius"/>
    </source>
</evidence>
<dbReference type="OrthoDB" id="10259713at2759"/>
<name>A0A6G0U448_APHGL</name>
<evidence type="ECO:0000313" key="3">
    <source>
        <dbReference type="Proteomes" id="UP000475862"/>
    </source>
</evidence>
<keyword evidence="3" id="KW-1185">Reference proteome</keyword>